<keyword evidence="3" id="KW-1185">Reference proteome</keyword>
<feature type="signal peptide" evidence="1">
    <location>
        <begin position="1"/>
        <end position="21"/>
    </location>
</feature>
<name>A0ABU8FMU3_9BACI</name>
<evidence type="ECO:0000313" key="3">
    <source>
        <dbReference type="Proteomes" id="UP001372526"/>
    </source>
</evidence>
<dbReference type="PROSITE" id="PS51257">
    <property type="entry name" value="PROKAR_LIPOPROTEIN"/>
    <property type="match status" value="1"/>
</dbReference>
<dbReference type="RefSeq" id="WP_336473588.1">
    <property type="nucleotide sequence ID" value="NZ_JBAWSX010000012.1"/>
</dbReference>
<sequence length="113" mass="13013">MCGFKKIIVSTMLTASLFTLSACKEKEVVRPVEKKEEQIGIQTTVEELRQHIDKRGYILYTDYPIRRVTSENNWATNISNYDDAVINIRTEEPLENLLSDVVKEGHAFITVQH</sequence>
<feature type="chain" id="PRO_5046041571" evidence="1">
    <location>
        <begin position="22"/>
        <end position="113"/>
    </location>
</feature>
<evidence type="ECO:0000256" key="1">
    <source>
        <dbReference type="SAM" id="SignalP"/>
    </source>
</evidence>
<comment type="caution">
    <text evidence="2">The sequence shown here is derived from an EMBL/GenBank/DDBJ whole genome shotgun (WGS) entry which is preliminary data.</text>
</comment>
<organism evidence="2 3">
    <name type="scientific">Bacillus bruguierae</name>
    <dbReference type="NCBI Taxonomy" id="3127667"/>
    <lineage>
        <taxon>Bacteria</taxon>
        <taxon>Bacillati</taxon>
        <taxon>Bacillota</taxon>
        <taxon>Bacilli</taxon>
        <taxon>Bacillales</taxon>
        <taxon>Bacillaceae</taxon>
        <taxon>Bacillus</taxon>
    </lineage>
</organism>
<keyword evidence="1" id="KW-0732">Signal</keyword>
<dbReference type="EMBL" id="JBAWSX010000012">
    <property type="protein sequence ID" value="MEI4803211.1"/>
    <property type="molecule type" value="Genomic_DNA"/>
</dbReference>
<evidence type="ECO:0000313" key="2">
    <source>
        <dbReference type="EMBL" id="MEI4803211.1"/>
    </source>
</evidence>
<dbReference type="Proteomes" id="UP001372526">
    <property type="component" value="Unassembled WGS sequence"/>
</dbReference>
<accession>A0ABU8FMU3</accession>
<protein>
    <submittedName>
        <fullName evidence="2">Uncharacterized protein</fullName>
    </submittedName>
</protein>
<gene>
    <name evidence="2" type="ORF">WAZ07_18320</name>
</gene>
<proteinExistence type="predicted"/>
<reference evidence="2 3" key="1">
    <citation type="submission" date="2024-01" db="EMBL/GenBank/DDBJ databases">
        <title>Seven novel Bacillus-like species.</title>
        <authorList>
            <person name="Liu G."/>
        </authorList>
    </citation>
    <scope>NUCLEOTIDE SEQUENCE [LARGE SCALE GENOMIC DNA]</scope>
    <source>
        <strain evidence="2 3">FJAT-51639</strain>
    </source>
</reference>